<dbReference type="InterPro" id="IPR015943">
    <property type="entry name" value="WD40/YVTN_repeat-like_dom_sf"/>
</dbReference>
<gene>
    <name evidence="1" type="ORF">AMSG_07508</name>
</gene>
<organism evidence="1 2">
    <name type="scientific">Thecamonas trahens ATCC 50062</name>
    <dbReference type="NCBI Taxonomy" id="461836"/>
    <lineage>
        <taxon>Eukaryota</taxon>
        <taxon>Apusozoa</taxon>
        <taxon>Apusomonadida</taxon>
        <taxon>Apusomonadidae</taxon>
        <taxon>Thecamonas</taxon>
    </lineage>
</organism>
<dbReference type="GeneID" id="25566412"/>
<evidence type="ECO:0000313" key="2">
    <source>
        <dbReference type="Proteomes" id="UP000054408"/>
    </source>
</evidence>
<name>A0A0L0DHC9_THETB</name>
<sequence length="387" mass="38758">MHPPSVTLLPGEAQAVCSVADVVVVAAPRAGIRMVDPLLPATTLLCPLQPLAPAGYGVVVGEALLVAGPYGSVVHIDERNSARAVAAAVAQGADSPIITAASAAVGAAFAASDSDSDDDKDSNEGSDVEHATADGLGSVIWRLLPPPGLADRGPPAGALALDPDTARLLLFWRDGEALVLDAVDGLLAATTLELTAAAPNEFVYAACSIPSSHRIVTAHPGAVRVWETAGLTLVGELARPSGSGSFRTTALAAHGGAVYGGASDGSVVCWDLESRAVQWRACGEPVLIAALVLVPALNGLITGGADGRLVFWDLGTPDSPPSAPLVATPSLGAPLAALLLIGPAIVIAHLHNATVHLIDFTTASHSLAADDCVGHLADGHASSSGST</sequence>
<accession>A0A0L0DHC9</accession>
<reference evidence="1 2" key="1">
    <citation type="submission" date="2010-05" db="EMBL/GenBank/DDBJ databases">
        <title>The Genome Sequence of Thecamonas trahens ATCC 50062.</title>
        <authorList>
            <consortium name="The Broad Institute Genome Sequencing Platform"/>
            <person name="Russ C."/>
            <person name="Cuomo C."/>
            <person name="Shea T."/>
            <person name="Young S.K."/>
            <person name="Zeng Q."/>
            <person name="Koehrsen M."/>
            <person name="Haas B."/>
            <person name="Borodovsky M."/>
            <person name="Guigo R."/>
            <person name="Alvarado L."/>
            <person name="Berlin A."/>
            <person name="Bochicchio J."/>
            <person name="Borenstein D."/>
            <person name="Chapman S."/>
            <person name="Chen Z."/>
            <person name="Freedman E."/>
            <person name="Gellesch M."/>
            <person name="Goldberg J."/>
            <person name="Griggs A."/>
            <person name="Gujja S."/>
            <person name="Heilman E."/>
            <person name="Heiman D."/>
            <person name="Hepburn T."/>
            <person name="Howarth C."/>
            <person name="Jen D."/>
            <person name="Larson L."/>
            <person name="Mehta T."/>
            <person name="Park D."/>
            <person name="Pearson M."/>
            <person name="Roberts A."/>
            <person name="Saif S."/>
            <person name="Shenoy N."/>
            <person name="Sisk P."/>
            <person name="Stolte C."/>
            <person name="Sykes S."/>
            <person name="Thomson T."/>
            <person name="Walk T."/>
            <person name="White J."/>
            <person name="Yandava C."/>
            <person name="Burger G."/>
            <person name="Gray M.W."/>
            <person name="Holland P.W.H."/>
            <person name="King N."/>
            <person name="Lang F.B.F."/>
            <person name="Roger A.J."/>
            <person name="Ruiz-Trillo I."/>
            <person name="Lander E."/>
            <person name="Nusbaum C."/>
        </authorList>
    </citation>
    <scope>NUCLEOTIDE SEQUENCE [LARGE SCALE GENOMIC DNA]</scope>
    <source>
        <strain evidence="1 2">ATCC 50062</strain>
    </source>
</reference>
<dbReference type="Gene3D" id="2.130.10.10">
    <property type="entry name" value="YVTN repeat-like/Quinoprotein amine dehydrogenase"/>
    <property type="match status" value="1"/>
</dbReference>
<proteinExistence type="predicted"/>
<dbReference type="SUPFAM" id="SSF50998">
    <property type="entry name" value="Quinoprotein alcohol dehydrogenase-like"/>
    <property type="match status" value="1"/>
</dbReference>
<dbReference type="AlphaFoldDB" id="A0A0L0DHC9"/>
<protein>
    <submittedName>
        <fullName evidence="1">Uncharacterized protein</fullName>
    </submittedName>
</protein>
<dbReference type="InterPro" id="IPR011047">
    <property type="entry name" value="Quinoprotein_ADH-like_sf"/>
</dbReference>
<keyword evidence="2" id="KW-1185">Reference proteome</keyword>
<dbReference type="Proteomes" id="UP000054408">
    <property type="component" value="Unassembled WGS sequence"/>
</dbReference>
<dbReference type="EMBL" id="GL349468">
    <property type="protein sequence ID" value="KNC51600.1"/>
    <property type="molecule type" value="Genomic_DNA"/>
</dbReference>
<dbReference type="RefSeq" id="XP_013755998.1">
    <property type="nucleotide sequence ID" value="XM_013900544.1"/>
</dbReference>
<evidence type="ECO:0000313" key="1">
    <source>
        <dbReference type="EMBL" id="KNC51600.1"/>
    </source>
</evidence>